<feature type="non-terminal residue" evidence="1">
    <location>
        <position position="1"/>
    </location>
</feature>
<comment type="caution">
    <text evidence="1">The sequence shown here is derived from an EMBL/GenBank/DDBJ whole genome shotgun (WGS) entry which is preliminary data.</text>
</comment>
<sequence length="42" mass="5055">QVLNSMIVWPNYAEMNELILWNPVLRRYVGYVEETRQNSATR</sequence>
<dbReference type="EMBL" id="CAJOBC010163150">
    <property type="protein sequence ID" value="CAF4702459.1"/>
    <property type="molecule type" value="Genomic_DNA"/>
</dbReference>
<protein>
    <submittedName>
        <fullName evidence="1">Uncharacterized protein</fullName>
    </submittedName>
</protein>
<gene>
    <name evidence="1" type="ORF">SRO942_LOCUS51437</name>
</gene>
<organism evidence="1 2">
    <name type="scientific">Didymodactylos carnosus</name>
    <dbReference type="NCBI Taxonomy" id="1234261"/>
    <lineage>
        <taxon>Eukaryota</taxon>
        <taxon>Metazoa</taxon>
        <taxon>Spiralia</taxon>
        <taxon>Gnathifera</taxon>
        <taxon>Rotifera</taxon>
        <taxon>Eurotatoria</taxon>
        <taxon>Bdelloidea</taxon>
        <taxon>Philodinida</taxon>
        <taxon>Philodinidae</taxon>
        <taxon>Didymodactylos</taxon>
    </lineage>
</organism>
<proteinExistence type="predicted"/>
<dbReference type="AlphaFoldDB" id="A0A8S3AAL1"/>
<evidence type="ECO:0000313" key="2">
    <source>
        <dbReference type="Proteomes" id="UP000681722"/>
    </source>
</evidence>
<name>A0A8S3AAL1_9BILA</name>
<accession>A0A8S3AAL1</accession>
<dbReference type="Proteomes" id="UP000681722">
    <property type="component" value="Unassembled WGS sequence"/>
</dbReference>
<reference evidence="1" key="1">
    <citation type="submission" date="2021-02" db="EMBL/GenBank/DDBJ databases">
        <authorList>
            <person name="Nowell W R."/>
        </authorList>
    </citation>
    <scope>NUCLEOTIDE SEQUENCE</scope>
</reference>
<evidence type="ECO:0000313" key="1">
    <source>
        <dbReference type="EMBL" id="CAF4702459.1"/>
    </source>
</evidence>